<dbReference type="SUPFAM" id="SSF51735">
    <property type="entry name" value="NAD(P)-binding Rossmann-fold domains"/>
    <property type="match status" value="1"/>
</dbReference>
<dbReference type="GO" id="GO:0016616">
    <property type="term" value="F:oxidoreductase activity, acting on the CH-OH group of donors, NAD or NADP as acceptor"/>
    <property type="evidence" value="ECO:0007669"/>
    <property type="project" value="InterPro"/>
</dbReference>
<gene>
    <name evidence="12" type="ORF">PODLI_1B002157</name>
</gene>
<protein>
    <submittedName>
        <fullName evidence="12">Beta-hydroxysteroid dehydrogenase Delta 5</fullName>
    </submittedName>
</protein>
<dbReference type="Pfam" id="PF01073">
    <property type="entry name" value="3Beta_HSD"/>
    <property type="match status" value="1"/>
</dbReference>
<evidence type="ECO:0000256" key="10">
    <source>
        <dbReference type="RuleBase" id="RU004475"/>
    </source>
</evidence>
<evidence type="ECO:0000313" key="12">
    <source>
        <dbReference type="EMBL" id="CAI5797014.1"/>
    </source>
</evidence>
<keyword evidence="7 10" id="KW-0560">Oxidoreductase</keyword>
<dbReference type="GO" id="GO:0005789">
    <property type="term" value="C:endoplasmic reticulum membrane"/>
    <property type="evidence" value="ECO:0007669"/>
    <property type="project" value="UniProtKB-SubCell"/>
</dbReference>
<evidence type="ECO:0000313" key="13">
    <source>
        <dbReference type="Proteomes" id="UP001178461"/>
    </source>
</evidence>
<evidence type="ECO:0000256" key="9">
    <source>
        <dbReference type="ARBA" id="ARBA00023136"/>
    </source>
</evidence>
<evidence type="ECO:0000256" key="6">
    <source>
        <dbReference type="ARBA" id="ARBA00022989"/>
    </source>
</evidence>
<sequence length="377" mass="42654">MSLAGTKCLVTGAGGFLGQRIVCQLLEEEEGLAEVRATDKALSPETLQRFGKVKTTTPLTIIEGDIRDAAFLRTATQGVSLVIHTACIIDVLGYIDKQTLWDVNTKGTQLLLDACFHNNVQYFVFTSSIEVMGPNRRGDPIVDGDEDTVYHDTRKFPYAESKRVAEKFVQQLDGQPLKDGSSLVTCALRSPYIFGEGSPFLLGHLDESIQNNNVFIRLSRKEALVNPIYVGNIASAHIQVAKAMRDPEKVKRIRGKFYYITDDTPHMSYSDLNYELSKELGFGIEPKLPMPLTMFYYYSLLLEIVSFLLRPFARYIPRINTHLVTLVNTPFSFSSRKARRDFGYAPRYKWEEAKELTSQWIAKVAPLRRAYLKNKTL</sequence>
<keyword evidence="13" id="KW-1185">Reference proteome</keyword>
<evidence type="ECO:0000256" key="4">
    <source>
        <dbReference type="ARBA" id="ARBA00022692"/>
    </source>
</evidence>
<dbReference type="FunFam" id="3.40.50.720:FF:000220">
    <property type="entry name" value="3 beta-hydroxysteroid dehydrogenase/Delta 5--&gt;4-isomerase type 1"/>
    <property type="match status" value="1"/>
</dbReference>
<name>A0AA35LIW9_9SAUR</name>
<evidence type="ECO:0000256" key="7">
    <source>
        <dbReference type="ARBA" id="ARBA00023002"/>
    </source>
</evidence>
<dbReference type="PANTHER" id="PTHR43245">
    <property type="entry name" value="BIFUNCTIONAL POLYMYXIN RESISTANCE PROTEIN ARNA"/>
    <property type="match status" value="1"/>
</dbReference>
<dbReference type="GO" id="GO:0031966">
    <property type="term" value="C:mitochondrial membrane"/>
    <property type="evidence" value="ECO:0007669"/>
    <property type="project" value="UniProtKB-SubCell"/>
</dbReference>
<dbReference type="AlphaFoldDB" id="A0AA35LIW9"/>
<keyword evidence="9" id="KW-0472">Membrane</keyword>
<evidence type="ECO:0000259" key="11">
    <source>
        <dbReference type="Pfam" id="PF01073"/>
    </source>
</evidence>
<keyword evidence="4" id="KW-0812">Transmembrane</keyword>
<keyword evidence="5" id="KW-0256">Endoplasmic reticulum</keyword>
<keyword evidence="8" id="KW-0496">Mitochondrion</keyword>
<keyword evidence="6" id="KW-1133">Transmembrane helix</keyword>
<dbReference type="Proteomes" id="UP001178461">
    <property type="component" value="Chromosome 17"/>
</dbReference>
<dbReference type="Gene3D" id="3.40.50.720">
    <property type="entry name" value="NAD(P)-binding Rossmann-like Domain"/>
    <property type="match status" value="1"/>
</dbReference>
<evidence type="ECO:0000256" key="3">
    <source>
        <dbReference type="ARBA" id="ARBA00009219"/>
    </source>
</evidence>
<evidence type="ECO:0000256" key="1">
    <source>
        <dbReference type="ARBA" id="ARBA00004304"/>
    </source>
</evidence>
<organism evidence="12 13">
    <name type="scientific">Podarcis lilfordi</name>
    <name type="common">Lilford's wall lizard</name>
    <dbReference type="NCBI Taxonomy" id="74358"/>
    <lineage>
        <taxon>Eukaryota</taxon>
        <taxon>Metazoa</taxon>
        <taxon>Chordata</taxon>
        <taxon>Craniata</taxon>
        <taxon>Vertebrata</taxon>
        <taxon>Euteleostomi</taxon>
        <taxon>Lepidosauria</taxon>
        <taxon>Squamata</taxon>
        <taxon>Bifurcata</taxon>
        <taxon>Unidentata</taxon>
        <taxon>Episquamata</taxon>
        <taxon>Laterata</taxon>
        <taxon>Lacertibaenia</taxon>
        <taxon>Lacertidae</taxon>
        <taxon>Podarcis</taxon>
    </lineage>
</organism>
<feature type="domain" description="3-beta hydroxysteroid dehydrogenase/isomerase" evidence="11">
    <location>
        <begin position="9"/>
        <end position="286"/>
    </location>
</feature>
<comment type="subcellular location">
    <subcellularLocation>
        <location evidence="2">Endoplasmic reticulum membrane</location>
        <topology evidence="2">Single-pass membrane protein</topology>
    </subcellularLocation>
    <subcellularLocation>
        <location evidence="1">Mitochondrion membrane</location>
        <topology evidence="1">Single-pass membrane protein</topology>
    </subcellularLocation>
</comment>
<dbReference type="GO" id="GO:0006694">
    <property type="term" value="P:steroid biosynthetic process"/>
    <property type="evidence" value="ECO:0007669"/>
    <property type="project" value="InterPro"/>
</dbReference>
<dbReference type="EMBL" id="OX395142">
    <property type="protein sequence ID" value="CAI5797014.1"/>
    <property type="molecule type" value="Genomic_DNA"/>
</dbReference>
<dbReference type="PANTHER" id="PTHR43245:SF51">
    <property type="entry name" value="SHORT CHAIN DEHYDROGENASE_REDUCTASE FAMILY 42E, MEMBER 2"/>
    <property type="match status" value="1"/>
</dbReference>
<comment type="similarity">
    <text evidence="3 10">Belongs to the 3-beta-HSD family.</text>
</comment>
<dbReference type="InterPro" id="IPR002225">
    <property type="entry name" value="3Beta_OHSteriod_DH/Estase"/>
</dbReference>
<reference evidence="12" key="1">
    <citation type="submission" date="2022-12" db="EMBL/GenBank/DDBJ databases">
        <authorList>
            <person name="Alioto T."/>
            <person name="Alioto T."/>
            <person name="Gomez Garrido J."/>
        </authorList>
    </citation>
    <scope>NUCLEOTIDE SEQUENCE</scope>
</reference>
<dbReference type="InterPro" id="IPR036291">
    <property type="entry name" value="NAD(P)-bd_dom_sf"/>
</dbReference>
<evidence type="ECO:0000256" key="2">
    <source>
        <dbReference type="ARBA" id="ARBA00004389"/>
    </source>
</evidence>
<accession>A0AA35LIW9</accession>
<proteinExistence type="inferred from homology"/>
<dbReference type="InterPro" id="IPR050177">
    <property type="entry name" value="Lipid_A_modif_metabolic_enz"/>
</dbReference>
<evidence type="ECO:0000256" key="5">
    <source>
        <dbReference type="ARBA" id="ARBA00022824"/>
    </source>
</evidence>
<evidence type="ECO:0000256" key="8">
    <source>
        <dbReference type="ARBA" id="ARBA00023128"/>
    </source>
</evidence>